<accession>A0AC35GFU4</accession>
<organism evidence="1 2">
    <name type="scientific">Panagrolaimus sp. PS1159</name>
    <dbReference type="NCBI Taxonomy" id="55785"/>
    <lineage>
        <taxon>Eukaryota</taxon>
        <taxon>Metazoa</taxon>
        <taxon>Ecdysozoa</taxon>
        <taxon>Nematoda</taxon>
        <taxon>Chromadorea</taxon>
        <taxon>Rhabditida</taxon>
        <taxon>Tylenchina</taxon>
        <taxon>Panagrolaimomorpha</taxon>
        <taxon>Panagrolaimoidea</taxon>
        <taxon>Panagrolaimidae</taxon>
        <taxon>Panagrolaimus</taxon>
    </lineage>
</organism>
<protein>
    <submittedName>
        <fullName evidence="2">Sema domain-containing protein</fullName>
    </submittedName>
</protein>
<reference evidence="2" key="1">
    <citation type="submission" date="2022-11" db="UniProtKB">
        <authorList>
            <consortium name="WormBaseParasite"/>
        </authorList>
    </citation>
    <scope>IDENTIFICATION</scope>
</reference>
<sequence length="685" mass="77476">MSHSSNFYISLLYFIFTYFIASVICANPASTDDLIGFYPDNVFSRGTLGYGPMIVDSKTTSLYVGAKGHLFKLWLFNINQTTSDNLFLERKFEARPEELEECLAENSAAECDSWIRSIFLTSDNHLYLCISSAMKPQIFHITSHKLDDKSHPRTMLGICSPQSGLNTTAIYVEDGNPDGIPSIYSGIRIGLTLENYLIYRPPLEFNNRQIHSALSTIYTDSKWLNEPQFVGSINSENYVYFFFREIAIEAESCGKVVYSRVARVCKKDLGGKNVLSQKWSSFVKARLNCSISSSQFPFYFDHIQSIEKVSIGSDTLVYATFSTAESPFVSSAICAFTLNSINRVFDNGLFLEQQNNAWATTLPDTVPSHRPGSCAPDSRNLPDSDVHFAQSHLLMADSISAGEPLLYSGNQQFGKIVVDSRDEYTTVLYISLPHENKLIKLLHDRHESDPSLASRKLAEYKLPFPEKINSMTILPNDYLFIADNKRISQYRLAQCHLHLDCGTCATDPHCSWNIARAECFSQETVHSTAVGWITNSKSAERCAAYVKSIPKTIYPGDSLHLECIGDNVNWFIDKELFVEDTDRIKLTKKGGLVIINATSAESGTYQCIVLGTPVIDYLVRIDDEECTRPATVEQFHSIQREWCRKLDSYKSNMLKWQRWYENNSHCPRVPEEFNKSHHKKTAAVL</sequence>
<dbReference type="WBParaSite" id="PS1159_v2.g4879.t1">
    <property type="protein sequence ID" value="PS1159_v2.g4879.t1"/>
    <property type="gene ID" value="PS1159_v2.g4879"/>
</dbReference>
<proteinExistence type="predicted"/>
<evidence type="ECO:0000313" key="1">
    <source>
        <dbReference type="Proteomes" id="UP000887580"/>
    </source>
</evidence>
<dbReference type="Proteomes" id="UP000887580">
    <property type="component" value="Unplaced"/>
</dbReference>
<evidence type="ECO:0000313" key="2">
    <source>
        <dbReference type="WBParaSite" id="PS1159_v2.g4879.t1"/>
    </source>
</evidence>
<name>A0AC35GFU4_9BILA</name>